<evidence type="ECO:0000313" key="2">
    <source>
        <dbReference type="Proteomes" id="UP000053989"/>
    </source>
</evidence>
<organism evidence="1 2">
    <name type="scientific">Scleroderma citrinum Foug A</name>
    <dbReference type="NCBI Taxonomy" id="1036808"/>
    <lineage>
        <taxon>Eukaryota</taxon>
        <taxon>Fungi</taxon>
        <taxon>Dikarya</taxon>
        <taxon>Basidiomycota</taxon>
        <taxon>Agaricomycotina</taxon>
        <taxon>Agaricomycetes</taxon>
        <taxon>Agaricomycetidae</taxon>
        <taxon>Boletales</taxon>
        <taxon>Sclerodermatineae</taxon>
        <taxon>Sclerodermataceae</taxon>
        <taxon>Scleroderma</taxon>
    </lineage>
</organism>
<name>A0A0C3ERU3_9AGAM</name>
<dbReference type="AlphaFoldDB" id="A0A0C3ERU3"/>
<dbReference type="Proteomes" id="UP000053989">
    <property type="component" value="Unassembled WGS sequence"/>
</dbReference>
<dbReference type="InParanoid" id="A0A0C3ERU3"/>
<keyword evidence="2" id="KW-1185">Reference proteome</keyword>
<evidence type="ECO:0000313" key="1">
    <source>
        <dbReference type="EMBL" id="KIM70839.1"/>
    </source>
</evidence>
<sequence length="55" mass="5796">MASMNCLTPVTLIISSVLSDGKGMLFGSNLDTSACPESESVINACVTIRFGNDRQ</sequence>
<protein>
    <submittedName>
        <fullName evidence="1">Uncharacterized protein</fullName>
    </submittedName>
</protein>
<reference evidence="2" key="2">
    <citation type="submission" date="2015-01" db="EMBL/GenBank/DDBJ databases">
        <title>Evolutionary Origins and Diversification of the Mycorrhizal Mutualists.</title>
        <authorList>
            <consortium name="DOE Joint Genome Institute"/>
            <consortium name="Mycorrhizal Genomics Consortium"/>
            <person name="Kohler A."/>
            <person name="Kuo A."/>
            <person name="Nagy L.G."/>
            <person name="Floudas D."/>
            <person name="Copeland A."/>
            <person name="Barry K.W."/>
            <person name="Cichocki N."/>
            <person name="Veneault-Fourrey C."/>
            <person name="LaButti K."/>
            <person name="Lindquist E.A."/>
            <person name="Lipzen A."/>
            <person name="Lundell T."/>
            <person name="Morin E."/>
            <person name="Murat C."/>
            <person name="Riley R."/>
            <person name="Ohm R."/>
            <person name="Sun H."/>
            <person name="Tunlid A."/>
            <person name="Henrissat B."/>
            <person name="Grigoriev I.V."/>
            <person name="Hibbett D.S."/>
            <person name="Martin F."/>
        </authorList>
    </citation>
    <scope>NUCLEOTIDE SEQUENCE [LARGE SCALE GENOMIC DNA]</scope>
    <source>
        <strain evidence="2">Foug A</strain>
    </source>
</reference>
<dbReference type="HOGENOM" id="CLU_3033659_0_0_1"/>
<dbReference type="EMBL" id="KN822004">
    <property type="protein sequence ID" value="KIM70839.1"/>
    <property type="molecule type" value="Genomic_DNA"/>
</dbReference>
<reference evidence="1 2" key="1">
    <citation type="submission" date="2014-04" db="EMBL/GenBank/DDBJ databases">
        <authorList>
            <consortium name="DOE Joint Genome Institute"/>
            <person name="Kuo A."/>
            <person name="Kohler A."/>
            <person name="Nagy L.G."/>
            <person name="Floudas D."/>
            <person name="Copeland A."/>
            <person name="Barry K.W."/>
            <person name="Cichocki N."/>
            <person name="Veneault-Fourrey C."/>
            <person name="LaButti K."/>
            <person name="Lindquist E.A."/>
            <person name="Lipzen A."/>
            <person name="Lundell T."/>
            <person name="Morin E."/>
            <person name="Murat C."/>
            <person name="Sun H."/>
            <person name="Tunlid A."/>
            <person name="Henrissat B."/>
            <person name="Grigoriev I.V."/>
            <person name="Hibbett D.S."/>
            <person name="Martin F."/>
            <person name="Nordberg H.P."/>
            <person name="Cantor M.N."/>
            <person name="Hua S.X."/>
        </authorList>
    </citation>
    <scope>NUCLEOTIDE SEQUENCE [LARGE SCALE GENOMIC DNA]</scope>
    <source>
        <strain evidence="1 2">Foug A</strain>
    </source>
</reference>
<accession>A0A0C3ERU3</accession>
<proteinExistence type="predicted"/>
<gene>
    <name evidence="1" type="ORF">SCLCIDRAFT_1207008</name>
</gene>